<feature type="region of interest" description="Disordered" evidence="1">
    <location>
        <begin position="36"/>
        <end position="55"/>
    </location>
</feature>
<keyword evidence="3" id="KW-1185">Reference proteome</keyword>
<sequence length="498" mass="56390">MDKEQNKTQSNISINITSTGCLKDVEAQCSKDKLLRTPKNFPRAPKSPDSALKSQKKLEWDSLGDIGYRSNSNSDSISTLERSVLKDFFAKRGIKVNFSSKQKNLGKLFASLKNVSEVSKSKEDSEEKTEDFKSGKLVNIPHSTPKTPLIENPETQESSEALPIEINTFQDGIQELKYDSSQKSSPENSNVSEKIEDQNKYCQTSKILTKDQYVQADCSNNNSKSNTCSFPSTTFTSENTASSFEYLDPNTENKENVKSVKIKTEVELGVKLLCSLIESNNLSSNQKTKLARSIVKRLTKSNNIENIMMNCSDSMSDTSLQNVKSFLSKLNPKSKDFERNFMENGTQTSPNNKISQSHNESNYISRNPISKINEKTETKCTQTSSELTDRFEKRLNDIEAEIKKISLYKQKLIASNDSQRLIAGQENPSGIIEESRTVLQRETEKYEDKAYNPLNMYRRSTNKSVYTTTIYKNNKSNKISKTKIEINEEQPMFAKDID</sequence>
<accession>T1GK88</accession>
<protein>
    <submittedName>
        <fullName evidence="2">Uncharacterized protein</fullName>
    </submittedName>
</protein>
<dbReference type="Proteomes" id="UP000015102">
    <property type="component" value="Unassembled WGS sequence"/>
</dbReference>
<reference evidence="2" key="2">
    <citation type="submission" date="2015-06" db="UniProtKB">
        <authorList>
            <consortium name="EnsemblMetazoa"/>
        </authorList>
    </citation>
    <scope>IDENTIFICATION</scope>
</reference>
<evidence type="ECO:0000313" key="2">
    <source>
        <dbReference type="EnsemblMetazoa" id="MESCA003907-PA"/>
    </source>
</evidence>
<proteinExistence type="predicted"/>
<dbReference type="EMBL" id="CAQQ02393269">
    <property type="status" value="NOT_ANNOTATED_CDS"/>
    <property type="molecule type" value="Genomic_DNA"/>
</dbReference>
<name>T1GK88_MEGSC</name>
<reference evidence="3" key="1">
    <citation type="submission" date="2013-02" db="EMBL/GenBank/DDBJ databases">
        <authorList>
            <person name="Hughes D."/>
        </authorList>
    </citation>
    <scope>NUCLEOTIDE SEQUENCE</scope>
    <source>
        <strain>Durham</strain>
        <strain evidence="3">NC isolate 2 -- Noor lab</strain>
    </source>
</reference>
<feature type="compositionally biased region" description="Polar residues" evidence="1">
    <location>
        <begin position="343"/>
        <end position="361"/>
    </location>
</feature>
<feature type="region of interest" description="Disordered" evidence="1">
    <location>
        <begin position="119"/>
        <end position="161"/>
    </location>
</feature>
<dbReference type="EMBL" id="CAQQ02393270">
    <property type="status" value="NOT_ANNOTATED_CDS"/>
    <property type="molecule type" value="Genomic_DNA"/>
</dbReference>
<organism evidence="2 3">
    <name type="scientific">Megaselia scalaris</name>
    <name type="common">Humpbacked fly</name>
    <name type="synonym">Phora scalaris</name>
    <dbReference type="NCBI Taxonomy" id="36166"/>
    <lineage>
        <taxon>Eukaryota</taxon>
        <taxon>Metazoa</taxon>
        <taxon>Ecdysozoa</taxon>
        <taxon>Arthropoda</taxon>
        <taxon>Hexapoda</taxon>
        <taxon>Insecta</taxon>
        <taxon>Pterygota</taxon>
        <taxon>Neoptera</taxon>
        <taxon>Endopterygota</taxon>
        <taxon>Diptera</taxon>
        <taxon>Brachycera</taxon>
        <taxon>Muscomorpha</taxon>
        <taxon>Platypezoidea</taxon>
        <taxon>Phoridae</taxon>
        <taxon>Megaseliini</taxon>
        <taxon>Megaselia</taxon>
    </lineage>
</organism>
<dbReference type="HOGENOM" id="CLU_547786_0_0_1"/>
<feature type="region of interest" description="Disordered" evidence="1">
    <location>
        <begin position="342"/>
        <end position="361"/>
    </location>
</feature>
<feature type="compositionally biased region" description="Basic and acidic residues" evidence="1">
    <location>
        <begin position="119"/>
        <end position="134"/>
    </location>
</feature>
<dbReference type="PROSITE" id="PS51257">
    <property type="entry name" value="PROKAR_LIPOPROTEIN"/>
    <property type="match status" value="1"/>
</dbReference>
<dbReference type="EMBL" id="CAQQ02393271">
    <property type="status" value="NOT_ANNOTATED_CDS"/>
    <property type="molecule type" value="Genomic_DNA"/>
</dbReference>
<dbReference type="AlphaFoldDB" id="T1GK88"/>
<evidence type="ECO:0000256" key="1">
    <source>
        <dbReference type="SAM" id="MobiDB-lite"/>
    </source>
</evidence>
<dbReference type="EnsemblMetazoa" id="MESCA003907-RA">
    <property type="protein sequence ID" value="MESCA003907-PA"/>
    <property type="gene ID" value="MESCA003907"/>
</dbReference>
<evidence type="ECO:0000313" key="3">
    <source>
        <dbReference type="Proteomes" id="UP000015102"/>
    </source>
</evidence>